<evidence type="ECO:0000259" key="3">
    <source>
        <dbReference type="PROSITE" id="PS51724"/>
    </source>
</evidence>
<proteinExistence type="predicted"/>
<feature type="compositionally biased region" description="Pro residues" evidence="1">
    <location>
        <begin position="102"/>
        <end position="131"/>
    </location>
</feature>
<dbReference type="InterPro" id="IPR036680">
    <property type="entry name" value="SPOR-like_sf"/>
</dbReference>
<evidence type="ECO:0000313" key="4">
    <source>
        <dbReference type="EMBL" id="UXY13741.1"/>
    </source>
</evidence>
<feature type="domain" description="SPOR" evidence="3">
    <location>
        <begin position="149"/>
        <end position="226"/>
    </location>
</feature>
<evidence type="ECO:0000256" key="1">
    <source>
        <dbReference type="SAM" id="MobiDB-lite"/>
    </source>
</evidence>
<dbReference type="PROSITE" id="PS51724">
    <property type="entry name" value="SPOR"/>
    <property type="match status" value="1"/>
</dbReference>
<dbReference type="SUPFAM" id="SSF110997">
    <property type="entry name" value="Sporulation related repeat"/>
    <property type="match status" value="1"/>
</dbReference>
<feature type="transmembrane region" description="Helical" evidence="2">
    <location>
        <begin position="21"/>
        <end position="39"/>
    </location>
</feature>
<keyword evidence="2" id="KW-1133">Transmembrane helix</keyword>
<dbReference type="Gene3D" id="3.30.70.1070">
    <property type="entry name" value="Sporulation related repeat"/>
    <property type="match status" value="1"/>
</dbReference>
<dbReference type="InterPro" id="IPR007730">
    <property type="entry name" value="SPOR-like_dom"/>
</dbReference>
<organism evidence="4 5">
    <name type="scientific">Chitiniphilus purpureus</name>
    <dbReference type="NCBI Taxonomy" id="2981137"/>
    <lineage>
        <taxon>Bacteria</taxon>
        <taxon>Pseudomonadati</taxon>
        <taxon>Pseudomonadota</taxon>
        <taxon>Betaproteobacteria</taxon>
        <taxon>Neisseriales</taxon>
        <taxon>Chitinibacteraceae</taxon>
        <taxon>Chitiniphilus</taxon>
    </lineage>
</organism>
<name>A0ABY6DHF0_9NEIS</name>
<dbReference type="RefSeq" id="WP_263122985.1">
    <property type="nucleotide sequence ID" value="NZ_CP106753.1"/>
</dbReference>
<gene>
    <name evidence="4" type="ORF">N8I74_10450</name>
</gene>
<dbReference type="EMBL" id="CP106753">
    <property type="protein sequence ID" value="UXY13741.1"/>
    <property type="molecule type" value="Genomic_DNA"/>
</dbReference>
<evidence type="ECO:0000313" key="5">
    <source>
        <dbReference type="Proteomes" id="UP001061302"/>
    </source>
</evidence>
<dbReference type="Pfam" id="PF05036">
    <property type="entry name" value="SPOR"/>
    <property type="match status" value="1"/>
</dbReference>
<keyword evidence="2" id="KW-0472">Membrane</keyword>
<keyword evidence="2" id="KW-0812">Transmembrane</keyword>
<feature type="region of interest" description="Disordered" evidence="1">
    <location>
        <begin position="97"/>
        <end position="138"/>
    </location>
</feature>
<keyword evidence="5" id="KW-1185">Reference proteome</keyword>
<evidence type="ECO:0000256" key="2">
    <source>
        <dbReference type="SAM" id="Phobius"/>
    </source>
</evidence>
<feature type="region of interest" description="Disordered" evidence="1">
    <location>
        <begin position="201"/>
        <end position="226"/>
    </location>
</feature>
<sequence length="226" mass="23294">MARDNVSEELLQLRKRARRRLVGAIALVLFALTVLWTVMDAEPPQNLAQDAQPVVIEASAPSVAASATPPVPTAQSASAALAALPGRLVTQQTGNVADAVTPPTPEPRPSPLPSPIIPKPKPTPPPKPTVAPKPKADPKRILEGLDEPAAAGAPVFVQIGAYGDAAKAAQIADKLKAAGLPARAEPVTVKGVGLTRVRIGPLPRPQGEAAQRKAAALGYTPQLVSK</sequence>
<accession>A0ABY6DHF0</accession>
<dbReference type="Proteomes" id="UP001061302">
    <property type="component" value="Chromosome"/>
</dbReference>
<reference evidence="4" key="1">
    <citation type="submission" date="2022-10" db="EMBL/GenBank/DDBJ databases">
        <title>Chitiniphilus purpureus sp. nov., a novel chitin-degrading bacterium isolated from crawfish pond sediment.</title>
        <authorList>
            <person name="Li K."/>
        </authorList>
    </citation>
    <scope>NUCLEOTIDE SEQUENCE</scope>
    <source>
        <strain evidence="4">CD1</strain>
    </source>
</reference>
<protein>
    <submittedName>
        <fullName evidence="4">SPOR domain-containing protein</fullName>
    </submittedName>
</protein>